<sequence>MNQHTERHALPNPHARKVSPGGQDLPMPRGPNEQHEWLHLTCVYTFLSSAAPFETIGLLWPGGERGLSFGGYGGIFRRKEK</sequence>
<evidence type="ECO:0000256" key="1">
    <source>
        <dbReference type="SAM" id="MobiDB-lite"/>
    </source>
</evidence>
<evidence type="ECO:0000313" key="2">
    <source>
        <dbReference type="EMBL" id="CAI8759218.1"/>
    </source>
</evidence>
<dbReference type="Proteomes" id="UP001162030">
    <property type="component" value="Chromosome"/>
</dbReference>
<feature type="region of interest" description="Disordered" evidence="1">
    <location>
        <begin position="1"/>
        <end position="32"/>
    </location>
</feature>
<keyword evidence="3" id="KW-1185">Reference proteome</keyword>
<reference evidence="2 3" key="1">
    <citation type="submission" date="2023-03" db="EMBL/GenBank/DDBJ databases">
        <authorList>
            <person name="Pearce D."/>
        </authorList>
    </citation>
    <scope>NUCLEOTIDE SEQUENCE [LARGE SCALE GENOMIC DNA]</scope>
    <source>
        <strain evidence="2">Msz</strain>
    </source>
</reference>
<proteinExistence type="predicted"/>
<dbReference type="EMBL" id="OX458333">
    <property type="protein sequence ID" value="CAI8759218.1"/>
    <property type="molecule type" value="Genomic_DNA"/>
</dbReference>
<protein>
    <submittedName>
        <fullName evidence="2">Uncharacterized protein</fullName>
    </submittedName>
</protein>
<gene>
    <name evidence="2" type="ORF">MSZNOR_0811</name>
</gene>
<organism evidence="2 3">
    <name type="scientific">Methylocaldum szegediense</name>
    <dbReference type="NCBI Taxonomy" id="73780"/>
    <lineage>
        <taxon>Bacteria</taxon>
        <taxon>Pseudomonadati</taxon>
        <taxon>Pseudomonadota</taxon>
        <taxon>Gammaproteobacteria</taxon>
        <taxon>Methylococcales</taxon>
        <taxon>Methylococcaceae</taxon>
        <taxon>Methylocaldum</taxon>
    </lineage>
</organism>
<evidence type="ECO:0000313" key="3">
    <source>
        <dbReference type="Proteomes" id="UP001162030"/>
    </source>
</evidence>
<accession>A0ABN8X1R1</accession>
<name>A0ABN8X1R1_9GAMM</name>